<dbReference type="AlphaFoldDB" id="A0A2V2UVE5"/>
<dbReference type="Proteomes" id="UP000246121">
    <property type="component" value="Unassembled WGS sequence"/>
</dbReference>
<dbReference type="NCBIfam" id="TIGR01631">
    <property type="entry name" value="Trypano_RHS"/>
    <property type="match status" value="1"/>
</dbReference>
<reference evidence="2 3" key="1">
    <citation type="journal article" date="2018" name="Microb. Genom.">
        <title>Expanding an expanded genome: long-read sequencing of Trypanosoma cruzi.</title>
        <authorList>
            <person name="Berna L."/>
            <person name="Rodriguez M."/>
            <person name="Chiribao M.L."/>
            <person name="Parodi-Talice A."/>
            <person name="Pita S."/>
            <person name="Rijo G."/>
            <person name="Alvarez-Valin F."/>
            <person name="Robello C."/>
        </authorList>
    </citation>
    <scope>NUCLEOTIDE SEQUENCE [LARGE SCALE GENOMIC DNA]</scope>
    <source>
        <strain evidence="2 3">Dm28c</strain>
    </source>
</reference>
<evidence type="ECO:0000256" key="1">
    <source>
        <dbReference type="SAM" id="MobiDB-lite"/>
    </source>
</evidence>
<accession>A0A2V2UVE5</accession>
<dbReference type="VEuPathDB" id="TriTrypDB:TcCL_Unassigned00094"/>
<feature type="region of interest" description="Disordered" evidence="1">
    <location>
        <begin position="1"/>
        <end position="38"/>
    </location>
</feature>
<gene>
    <name evidence="2" type="ORF">C4B63_78g70</name>
</gene>
<sequence>MWPLWPQQDRKLKELRPPTRRPSHRCAPEVHSQEGPTSHYFLPSAEHIGKKTLYKPPAAVHTGGREIFAGGRLFLHGLKSEDAGWAADGYGGWASHHASTVRQFTECLAAYFNGWEELSRDMSWEIIYVQHADSTPLNDWQGCDVVNSDNVSKKEGREIAAFWEKVRQYQVSLPCRDF</sequence>
<comment type="caution">
    <text evidence="2">The sequence shown here is derived from an EMBL/GenBank/DDBJ whole genome shotgun (WGS) entry which is preliminary data.</text>
</comment>
<evidence type="ECO:0000313" key="3">
    <source>
        <dbReference type="Proteomes" id="UP000246121"/>
    </source>
</evidence>
<evidence type="ECO:0000313" key="2">
    <source>
        <dbReference type="EMBL" id="PWU88225.1"/>
    </source>
</evidence>
<dbReference type="VEuPathDB" id="TriTrypDB:TcCLB.511863.4"/>
<proteinExistence type="predicted"/>
<dbReference type="VEuPathDB" id="TriTrypDB:C4B63_78g70"/>
<feature type="compositionally biased region" description="Basic and acidic residues" evidence="1">
    <location>
        <begin position="8"/>
        <end position="17"/>
    </location>
</feature>
<dbReference type="InterPro" id="IPR006518">
    <property type="entry name" value="Trypano_RHS"/>
</dbReference>
<name>A0A2V2UVE5_TRYCR</name>
<organism evidence="2 3">
    <name type="scientific">Trypanosoma cruzi</name>
    <dbReference type="NCBI Taxonomy" id="5693"/>
    <lineage>
        <taxon>Eukaryota</taxon>
        <taxon>Discoba</taxon>
        <taxon>Euglenozoa</taxon>
        <taxon>Kinetoplastea</taxon>
        <taxon>Metakinetoplastina</taxon>
        <taxon>Trypanosomatida</taxon>
        <taxon>Trypanosomatidae</taxon>
        <taxon>Trypanosoma</taxon>
        <taxon>Schizotrypanum</taxon>
    </lineage>
</organism>
<dbReference type="EMBL" id="PRFA01000078">
    <property type="protein sequence ID" value="PWU88225.1"/>
    <property type="molecule type" value="Genomic_DNA"/>
</dbReference>
<protein>
    <submittedName>
        <fullName evidence="2">Putative retrotransposon hot spot protein (RHS,)</fullName>
    </submittedName>
</protein>